<name>A0A2A6BJE9_PRIPA</name>
<keyword evidence="3" id="KW-1185">Reference proteome</keyword>
<sequence length="679" mass="77970">IFQVMHLPVPPVVDFGTAVVENWGDGYRNRELRHIGVIVAKTGHDRGQKEMYLYSPTVKRHDGRIVCSNDFLNFEVGDWILFHVIVQSDKQEVYIGGKKMATPLYKTAIMFDYPRMTKERCNLSQNYAYVKVRACIYPESAFNALVSRQQTHRCWSPDLGDLFIDTGKSSRPAKQTHEQIQLINTFMRDTTKLYYVTADYHFNASIFQDLGGPEEEKKVYWRIETVEGVVENPKHVHGWNHVPWGQEVAKYLEKKREEEHNFSNGVPPWYIRSTRVLTHNMLETWEEEVKTCYGKHDEKDHPVPDAYDEFGVRKPLHPSEVFKELKAKQKKKEEATQLVDPSSQLISKNSWKKVMSFDGQMLEPGSQLPPVSVKKPKAPRPVELVQDSAGLFMNEAAAQSYVEIKQKGTNKVWTTGGWKKPGEAWDAESAKGRFDKNIHKVDEIPSLRKDLIRCGSGVVQSKNLLGVIKPPPKRPVNEKSSPSTQTMSTPPSRDRPQRVSTGQTPPSSPHKLSFASASKVDTDRGSVDDLTDESDRDIDPTILNEKGRKLYDQYVKLKKYVRSAEIEAKKEPEIRGFTAREYIQSEKGFMELHEYLIKLGIGEESDARKEIAIHRKEISVYERKLEKGEVMESELVVINRSKQEDAEAKVHLIAHVKNQKDRMEKMKKELIEMKKESQC</sequence>
<feature type="region of interest" description="Disordered" evidence="1">
    <location>
        <begin position="463"/>
        <end position="538"/>
    </location>
</feature>
<protein>
    <submittedName>
        <fullName evidence="2">Uncharacterized protein</fullName>
    </submittedName>
</protein>
<evidence type="ECO:0000313" key="2">
    <source>
        <dbReference type="EnsemblMetazoa" id="PPA39797.1"/>
    </source>
</evidence>
<accession>A0A8R1UTC3</accession>
<evidence type="ECO:0000313" key="3">
    <source>
        <dbReference type="Proteomes" id="UP000005239"/>
    </source>
</evidence>
<reference evidence="3" key="1">
    <citation type="journal article" date="2008" name="Nat. Genet.">
        <title>The Pristionchus pacificus genome provides a unique perspective on nematode lifestyle and parasitism.</title>
        <authorList>
            <person name="Dieterich C."/>
            <person name="Clifton S.W."/>
            <person name="Schuster L.N."/>
            <person name="Chinwalla A."/>
            <person name="Delehaunty K."/>
            <person name="Dinkelacker I."/>
            <person name="Fulton L."/>
            <person name="Fulton R."/>
            <person name="Godfrey J."/>
            <person name="Minx P."/>
            <person name="Mitreva M."/>
            <person name="Roeseler W."/>
            <person name="Tian H."/>
            <person name="Witte H."/>
            <person name="Yang S.P."/>
            <person name="Wilson R.K."/>
            <person name="Sommer R.J."/>
        </authorList>
    </citation>
    <scope>NUCLEOTIDE SEQUENCE [LARGE SCALE GENOMIC DNA]</scope>
    <source>
        <strain evidence="3">PS312</strain>
    </source>
</reference>
<dbReference type="AlphaFoldDB" id="A0A2A6BJE9"/>
<reference evidence="2" key="2">
    <citation type="submission" date="2022-06" db="UniProtKB">
        <authorList>
            <consortium name="EnsemblMetazoa"/>
        </authorList>
    </citation>
    <scope>IDENTIFICATION</scope>
    <source>
        <strain evidence="2">PS312</strain>
    </source>
</reference>
<dbReference type="EnsemblMetazoa" id="PPA39797.1">
    <property type="protein sequence ID" value="PPA39797.1"/>
    <property type="gene ID" value="WBGene00278166"/>
</dbReference>
<feature type="compositionally biased region" description="Low complexity" evidence="1">
    <location>
        <begin position="480"/>
        <end position="491"/>
    </location>
</feature>
<organism evidence="2 3">
    <name type="scientific">Pristionchus pacificus</name>
    <name type="common">Parasitic nematode worm</name>
    <dbReference type="NCBI Taxonomy" id="54126"/>
    <lineage>
        <taxon>Eukaryota</taxon>
        <taxon>Metazoa</taxon>
        <taxon>Ecdysozoa</taxon>
        <taxon>Nematoda</taxon>
        <taxon>Chromadorea</taxon>
        <taxon>Rhabditida</taxon>
        <taxon>Rhabditina</taxon>
        <taxon>Diplogasteromorpha</taxon>
        <taxon>Diplogasteroidea</taxon>
        <taxon>Neodiplogasteridae</taxon>
        <taxon>Pristionchus</taxon>
    </lineage>
</organism>
<evidence type="ECO:0000256" key="1">
    <source>
        <dbReference type="SAM" id="MobiDB-lite"/>
    </source>
</evidence>
<dbReference type="Proteomes" id="UP000005239">
    <property type="component" value="Unassembled WGS sequence"/>
</dbReference>
<gene>
    <name evidence="2" type="primary">WBGene00278166</name>
</gene>
<proteinExistence type="predicted"/>
<accession>A0A2A6BJE9</accession>